<comment type="catalytic activity">
    <reaction evidence="15">
        <text>a ubiquinone + NADH + 5 H(+)(in) = a ubiquinol + NAD(+) + 4 H(+)(out)</text>
        <dbReference type="Rhea" id="RHEA:29091"/>
        <dbReference type="Rhea" id="RHEA-COMP:9565"/>
        <dbReference type="Rhea" id="RHEA-COMP:9566"/>
        <dbReference type="ChEBI" id="CHEBI:15378"/>
        <dbReference type="ChEBI" id="CHEBI:16389"/>
        <dbReference type="ChEBI" id="CHEBI:17976"/>
        <dbReference type="ChEBI" id="CHEBI:57540"/>
        <dbReference type="ChEBI" id="CHEBI:57945"/>
        <dbReference type="EC" id="7.1.1.2"/>
    </reaction>
</comment>
<dbReference type="GO" id="GO:0031966">
    <property type="term" value="C:mitochondrial membrane"/>
    <property type="evidence" value="ECO:0007669"/>
    <property type="project" value="UniProtKB-SubCell"/>
</dbReference>
<keyword evidence="9" id="KW-0249">Electron transport</keyword>
<comment type="similarity">
    <text evidence="2">Belongs to the complex I subunit 6 family.</text>
</comment>
<evidence type="ECO:0000256" key="3">
    <source>
        <dbReference type="ARBA" id="ARBA00012944"/>
    </source>
</evidence>
<keyword evidence="8" id="KW-1278">Translocase</keyword>
<accession>A0A0B4N530</accession>
<evidence type="ECO:0000256" key="1">
    <source>
        <dbReference type="ARBA" id="ARBA00004225"/>
    </source>
</evidence>
<evidence type="ECO:0000256" key="14">
    <source>
        <dbReference type="ARBA" id="ARBA00031019"/>
    </source>
</evidence>
<organism evidence="17">
    <name type="scientific">Allopsontus sp. 1 JZ-2014</name>
    <dbReference type="NCBI Taxonomy" id="1529456"/>
    <lineage>
        <taxon>Eukaryota</taxon>
        <taxon>Metazoa</taxon>
        <taxon>Ecdysozoa</taxon>
        <taxon>Arthropoda</taxon>
        <taxon>Hexapoda</taxon>
        <taxon>Insecta</taxon>
        <taxon>Monocondylia</taxon>
        <taxon>Archaeognatha</taxon>
        <taxon>Machilidae</taxon>
        <taxon>Allopsontus</taxon>
    </lineage>
</organism>
<protein>
    <recommendedName>
        <fullName evidence="4">NADH-ubiquinone oxidoreductase chain 6</fullName>
        <ecNumber evidence="3">7.1.1.2</ecNumber>
    </recommendedName>
    <alternativeName>
        <fullName evidence="14">NADH dehydrogenase subunit 6</fullName>
    </alternativeName>
</protein>
<evidence type="ECO:0000256" key="12">
    <source>
        <dbReference type="ARBA" id="ARBA00023128"/>
    </source>
</evidence>
<keyword evidence="12 17" id="KW-0496">Mitochondrion</keyword>
<geneLocation type="mitochondrion" evidence="17"/>
<comment type="subcellular location">
    <subcellularLocation>
        <location evidence="1">Mitochondrion membrane</location>
        <topology evidence="1">Multi-pass membrane protein</topology>
    </subcellularLocation>
</comment>
<keyword evidence="13 16" id="KW-0472">Membrane</keyword>
<keyword evidence="5" id="KW-0813">Transport</keyword>
<evidence type="ECO:0000256" key="5">
    <source>
        <dbReference type="ARBA" id="ARBA00022448"/>
    </source>
</evidence>
<evidence type="ECO:0000256" key="11">
    <source>
        <dbReference type="ARBA" id="ARBA00023027"/>
    </source>
</evidence>
<dbReference type="AlphaFoldDB" id="A0A0B4N530"/>
<dbReference type="PANTHER" id="PTHR11435">
    <property type="entry name" value="NADH UBIQUINONE OXIDOREDUCTASE SUBUNIT ND6"/>
    <property type="match status" value="1"/>
</dbReference>
<dbReference type="GO" id="GO:0008137">
    <property type="term" value="F:NADH dehydrogenase (ubiquinone) activity"/>
    <property type="evidence" value="ECO:0007669"/>
    <property type="project" value="UniProtKB-EC"/>
</dbReference>
<evidence type="ECO:0000256" key="7">
    <source>
        <dbReference type="ARBA" id="ARBA00022692"/>
    </source>
</evidence>
<dbReference type="PANTHER" id="PTHR11435:SF1">
    <property type="entry name" value="NADH-UBIQUINONE OXIDOREDUCTASE CHAIN 6"/>
    <property type="match status" value="1"/>
</dbReference>
<feature type="transmembrane region" description="Helical" evidence="16">
    <location>
        <begin position="134"/>
        <end position="160"/>
    </location>
</feature>
<evidence type="ECO:0000256" key="16">
    <source>
        <dbReference type="SAM" id="Phobius"/>
    </source>
</evidence>
<gene>
    <name evidence="17" type="primary">ND6</name>
</gene>
<evidence type="ECO:0000256" key="15">
    <source>
        <dbReference type="ARBA" id="ARBA00049551"/>
    </source>
</evidence>
<feature type="transmembrane region" description="Helical" evidence="16">
    <location>
        <begin position="56"/>
        <end position="78"/>
    </location>
</feature>
<reference evidence="17" key="1">
    <citation type="journal article" date="2015" name="PLoS ONE">
        <title>The complete mitochondrial genomes of three bristletails (insecta: archaeognatha): the paraphyly of machilidae and insights into archaeognathan phylogeny.</title>
        <authorList>
            <person name="Ma Y."/>
            <person name="He K."/>
            <person name="Yu P."/>
            <person name="Yu D."/>
            <person name="Cheng X."/>
            <person name="Zhang J."/>
        </authorList>
    </citation>
    <scope>NUCLEOTIDE SEQUENCE</scope>
</reference>
<evidence type="ECO:0000256" key="8">
    <source>
        <dbReference type="ARBA" id="ARBA00022967"/>
    </source>
</evidence>
<evidence type="ECO:0000256" key="4">
    <source>
        <dbReference type="ARBA" id="ARBA00021095"/>
    </source>
</evidence>
<name>A0A0B4N530_9INSE</name>
<feature type="transmembrane region" description="Helical" evidence="16">
    <location>
        <begin position="90"/>
        <end position="114"/>
    </location>
</feature>
<proteinExistence type="inferred from homology"/>
<keyword evidence="11" id="KW-0520">NAD</keyword>
<evidence type="ECO:0000256" key="2">
    <source>
        <dbReference type="ARBA" id="ARBA00005698"/>
    </source>
</evidence>
<keyword evidence="6" id="KW-0679">Respiratory chain</keyword>
<dbReference type="EC" id="7.1.1.2" evidence="3"/>
<feature type="transmembrane region" description="Helical" evidence="16">
    <location>
        <begin position="6"/>
        <end position="24"/>
    </location>
</feature>
<keyword evidence="7 16" id="KW-0812">Transmembrane</keyword>
<dbReference type="InterPro" id="IPR050269">
    <property type="entry name" value="ComplexI_Subunit6"/>
</dbReference>
<evidence type="ECO:0000256" key="10">
    <source>
        <dbReference type="ARBA" id="ARBA00022989"/>
    </source>
</evidence>
<evidence type="ECO:0000256" key="6">
    <source>
        <dbReference type="ARBA" id="ARBA00022660"/>
    </source>
</evidence>
<dbReference type="EMBL" id="KJ754500">
    <property type="protein sequence ID" value="AII41654.1"/>
    <property type="molecule type" value="Genomic_DNA"/>
</dbReference>
<sequence length="175" mass="19690">MKLPPDISFLLATMIFINIIMVSLTHPVAMGLTLMIQTTLVALLLGNIYMSFWFSYVLFLIFLGGLLVLFIYVASLASNEMFSLSTKSSFLLWFLIPLVILTTMDLLITPYKIFSKDSSPLLSEMNNFLLNSLTKFYSSLISSATVMLILYLLLALIAVVKITKMNRGPLRTQLK</sequence>
<evidence type="ECO:0000256" key="9">
    <source>
        <dbReference type="ARBA" id="ARBA00022982"/>
    </source>
</evidence>
<evidence type="ECO:0000313" key="17">
    <source>
        <dbReference type="EMBL" id="AII41654.1"/>
    </source>
</evidence>
<evidence type="ECO:0000256" key="13">
    <source>
        <dbReference type="ARBA" id="ARBA00023136"/>
    </source>
</evidence>
<keyword evidence="10 16" id="KW-1133">Transmembrane helix</keyword>